<reference evidence="14 15" key="1">
    <citation type="submission" date="2017-11" db="EMBL/GenBank/DDBJ databases">
        <title>De novo assembly and phasing of dikaryotic genomes from two isolates of Puccinia coronata f. sp. avenae, the causal agent of oat crown rust.</title>
        <authorList>
            <person name="Miller M.E."/>
            <person name="Zhang Y."/>
            <person name="Omidvar V."/>
            <person name="Sperschneider J."/>
            <person name="Schwessinger B."/>
            <person name="Raley C."/>
            <person name="Palmer J.M."/>
            <person name="Garnica D."/>
            <person name="Upadhyaya N."/>
            <person name="Rathjen J."/>
            <person name="Taylor J.M."/>
            <person name="Park R.F."/>
            <person name="Dodds P.N."/>
            <person name="Hirsch C.D."/>
            <person name="Kianian S.F."/>
            <person name="Figueroa M."/>
        </authorList>
    </citation>
    <scope>NUCLEOTIDE SEQUENCE [LARGE SCALE GENOMIC DNA]</scope>
    <source>
        <strain evidence="14">12NC29</strain>
    </source>
</reference>
<name>A0A2N5VU50_9BASI</name>
<evidence type="ECO:0000256" key="12">
    <source>
        <dbReference type="SAM" id="MobiDB-lite"/>
    </source>
</evidence>
<proteinExistence type="inferred from homology"/>
<evidence type="ECO:0000256" key="9">
    <source>
        <dbReference type="ARBA" id="ARBA00022741"/>
    </source>
</evidence>
<comment type="similarity">
    <text evidence="3">Belongs to the flavokinase family.</text>
</comment>
<feature type="compositionally biased region" description="Polar residues" evidence="12">
    <location>
        <begin position="1"/>
        <end position="16"/>
    </location>
</feature>
<sequence>MSSLASASRTQPSPASQHVPPPQQRPSDHDASPRPTIIGPESAPEPPFPVRLCGIVEHGFKRGSRELGCPTANLPASLTANPALDRNGVYFGWAAVWLSRPSPQPPVIKPMVMSVGYNPVYGNTSRTIEVHVIHTFDQDFYGDLVKVIVTGFIRPEYNYTSKEALIQDIDIDKTAALHSLQRPAYQAFAQDEYLLTNLPGPPRLSKPTAPAAGSMGLACRDRQLQPLEAWASLAETDRSGGWEHQSHLLRPAASAAGTIGLSFRD</sequence>
<comment type="pathway">
    <text evidence="2">Cofactor biosynthesis; FMN biosynthesis; FMN from riboflavin (ATP route): step 1/1.</text>
</comment>
<dbReference type="Pfam" id="PF01687">
    <property type="entry name" value="Flavokinase"/>
    <property type="match status" value="1"/>
</dbReference>
<accession>A0A2N5VU50</accession>
<evidence type="ECO:0000256" key="2">
    <source>
        <dbReference type="ARBA" id="ARBA00005201"/>
    </source>
</evidence>
<dbReference type="PANTHER" id="PTHR22749">
    <property type="entry name" value="RIBOFLAVIN KINASE/FMN ADENYLYLTRANSFERASE"/>
    <property type="match status" value="1"/>
</dbReference>
<dbReference type="GO" id="GO:0009231">
    <property type="term" value="P:riboflavin biosynthetic process"/>
    <property type="evidence" value="ECO:0007669"/>
    <property type="project" value="InterPro"/>
</dbReference>
<dbReference type="EC" id="2.7.1.26" evidence="4"/>
<keyword evidence="10" id="KW-0067">ATP-binding</keyword>
<feature type="region of interest" description="Disordered" evidence="12">
    <location>
        <begin position="1"/>
        <end position="46"/>
    </location>
</feature>
<dbReference type="SMART" id="SM00904">
    <property type="entry name" value="Flavokinase"/>
    <property type="match status" value="1"/>
</dbReference>
<dbReference type="PANTHER" id="PTHR22749:SF6">
    <property type="entry name" value="RIBOFLAVIN KINASE"/>
    <property type="match status" value="1"/>
</dbReference>
<keyword evidence="7" id="KW-0288">FMN</keyword>
<gene>
    <name evidence="14" type="ORF">PCANC_07215</name>
</gene>
<dbReference type="SUPFAM" id="SSF82114">
    <property type="entry name" value="Riboflavin kinase-like"/>
    <property type="match status" value="1"/>
</dbReference>
<evidence type="ECO:0000256" key="6">
    <source>
        <dbReference type="ARBA" id="ARBA00022630"/>
    </source>
</evidence>
<dbReference type="Gene3D" id="2.40.30.30">
    <property type="entry name" value="Riboflavin kinase-like"/>
    <property type="match status" value="1"/>
</dbReference>
<keyword evidence="8" id="KW-0808">Transferase</keyword>
<dbReference type="GO" id="GO:0005524">
    <property type="term" value="F:ATP binding"/>
    <property type="evidence" value="ECO:0007669"/>
    <property type="project" value="UniProtKB-KW"/>
</dbReference>
<evidence type="ECO:0000256" key="10">
    <source>
        <dbReference type="ARBA" id="ARBA00022840"/>
    </source>
</evidence>
<dbReference type="EMBL" id="PGCJ01000060">
    <property type="protein sequence ID" value="PLW53501.1"/>
    <property type="molecule type" value="Genomic_DNA"/>
</dbReference>
<dbReference type="STRING" id="200324.A0A2N5VU50"/>
<keyword evidence="15" id="KW-1185">Reference proteome</keyword>
<dbReference type="InterPro" id="IPR023468">
    <property type="entry name" value="Riboflavin_kinase"/>
</dbReference>
<dbReference type="AlphaFoldDB" id="A0A2N5VU50"/>
<evidence type="ECO:0000256" key="5">
    <source>
        <dbReference type="ARBA" id="ARBA00017394"/>
    </source>
</evidence>
<evidence type="ECO:0000256" key="8">
    <source>
        <dbReference type="ARBA" id="ARBA00022679"/>
    </source>
</evidence>
<dbReference type="UniPathway" id="UPA00276">
    <property type="reaction ID" value="UER00406"/>
</dbReference>
<dbReference type="GO" id="GO:0009398">
    <property type="term" value="P:FMN biosynthetic process"/>
    <property type="evidence" value="ECO:0007669"/>
    <property type="project" value="UniProtKB-UniPathway"/>
</dbReference>
<evidence type="ECO:0000259" key="13">
    <source>
        <dbReference type="SMART" id="SM00904"/>
    </source>
</evidence>
<keyword evidence="6" id="KW-0285">Flavoprotein</keyword>
<comment type="caution">
    <text evidence="14">The sequence shown here is derived from an EMBL/GenBank/DDBJ whole genome shotgun (WGS) entry which is preliminary data.</text>
</comment>
<dbReference type="GO" id="GO:0005739">
    <property type="term" value="C:mitochondrion"/>
    <property type="evidence" value="ECO:0007669"/>
    <property type="project" value="TreeGrafter"/>
</dbReference>
<feature type="domain" description="Riboflavin kinase" evidence="13">
    <location>
        <begin position="45"/>
        <end position="181"/>
    </location>
</feature>
<dbReference type="InterPro" id="IPR015865">
    <property type="entry name" value="Riboflavin_kinase_bac/euk"/>
</dbReference>
<dbReference type="GO" id="GO:0008531">
    <property type="term" value="F:riboflavin kinase activity"/>
    <property type="evidence" value="ECO:0007669"/>
    <property type="project" value="UniProtKB-EC"/>
</dbReference>
<evidence type="ECO:0000256" key="7">
    <source>
        <dbReference type="ARBA" id="ARBA00022643"/>
    </source>
</evidence>
<comment type="function">
    <text evidence="1">Catalyzes the phosphorylation of riboflavin (vitamin B2) to form flavin mononucleotide (FMN) coenzyme.</text>
</comment>
<keyword evidence="9" id="KW-0547">Nucleotide-binding</keyword>
<dbReference type="Proteomes" id="UP000235388">
    <property type="component" value="Unassembled WGS sequence"/>
</dbReference>
<evidence type="ECO:0000313" key="15">
    <source>
        <dbReference type="Proteomes" id="UP000235388"/>
    </source>
</evidence>
<evidence type="ECO:0000256" key="11">
    <source>
        <dbReference type="ARBA" id="ARBA00029960"/>
    </source>
</evidence>
<evidence type="ECO:0000256" key="1">
    <source>
        <dbReference type="ARBA" id="ARBA00003572"/>
    </source>
</evidence>
<organism evidence="14 15">
    <name type="scientific">Puccinia coronata f. sp. avenae</name>
    <dbReference type="NCBI Taxonomy" id="200324"/>
    <lineage>
        <taxon>Eukaryota</taxon>
        <taxon>Fungi</taxon>
        <taxon>Dikarya</taxon>
        <taxon>Basidiomycota</taxon>
        <taxon>Pucciniomycotina</taxon>
        <taxon>Pucciniomycetes</taxon>
        <taxon>Pucciniales</taxon>
        <taxon>Pucciniaceae</taxon>
        <taxon>Puccinia</taxon>
    </lineage>
</organism>
<evidence type="ECO:0000256" key="4">
    <source>
        <dbReference type="ARBA" id="ARBA00012105"/>
    </source>
</evidence>
<dbReference type="InterPro" id="IPR023465">
    <property type="entry name" value="Riboflavin_kinase_dom_sf"/>
</dbReference>
<protein>
    <recommendedName>
        <fullName evidence="5">Riboflavin kinase</fullName>
        <ecNumber evidence="4">2.7.1.26</ecNumber>
    </recommendedName>
    <alternativeName>
        <fullName evidence="11">Flavin mononucleotide kinase 1</fullName>
    </alternativeName>
</protein>
<evidence type="ECO:0000313" key="14">
    <source>
        <dbReference type="EMBL" id="PLW53501.1"/>
    </source>
</evidence>
<evidence type="ECO:0000256" key="3">
    <source>
        <dbReference type="ARBA" id="ARBA00010108"/>
    </source>
</evidence>
<dbReference type="OrthoDB" id="276388at2759"/>